<proteinExistence type="predicted"/>
<protein>
    <submittedName>
        <fullName evidence="1">Uncharacterized protein</fullName>
    </submittedName>
</protein>
<organism evidence="1">
    <name type="scientific">Tanacetum cinerariifolium</name>
    <name type="common">Dalmatian daisy</name>
    <name type="synonym">Chrysanthemum cinerariifolium</name>
    <dbReference type="NCBI Taxonomy" id="118510"/>
    <lineage>
        <taxon>Eukaryota</taxon>
        <taxon>Viridiplantae</taxon>
        <taxon>Streptophyta</taxon>
        <taxon>Embryophyta</taxon>
        <taxon>Tracheophyta</taxon>
        <taxon>Spermatophyta</taxon>
        <taxon>Magnoliopsida</taxon>
        <taxon>eudicotyledons</taxon>
        <taxon>Gunneridae</taxon>
        <taxon>Pentapetalae</taxon>
        <taxon>asterids</taxon>
        <taxon>campanulids</taxon>
        <taxon>Asterales</taxon>
        <taxon>Asteraceae</taxon>
        <taxon>Asteroideae</taxon>
        <taxon>Anthemideae</taxon>
        <taxon>Anthemidinae</taxon>
        <taxon>Tanacetum</taxon>
    </lineage>
</organism>
<name>A0A699HVL4_TANCI</name>
<accession>A0A699HVL4</accession>
<comment type="caution">
    <text evidence="1">The sequence shown here is derived from an EMBL/GenBank/DDBJ whole genome shotgun (WGS) entry which is preliminary data.</text>
</comment>
<dbReference type="AlphaFoldDB" id="A0A699HVL4"/>
<sequence>MFERANFHGYLDVYVGHNPQVILLDWYFKNLEVVCESDEEVTSKYRSHEKERNDSSTMSLEELIAWEQEETQSPSYIRSPHVWKKTSASTIKGKVVLDYFKDVANGKGKVVLDDFVDVGNGKDKVMLDESKHRLATRIIPGPAGIFQTDRIHKLNNFNDAPTQEYIRKLIDDVSKADDFKRRSWITTLEFINDNGEIRGGCFSDIKSYLKKENLRKLLQ</sequence>
<dbReference type="EMBL" id="BKCJ010213857">
    <property type="protein sequence ID" value="GEY83111.1"/>
    <property type="molecule type" value="Genomic_DNA"/>
</dbReference>
<reference evidence="1" key="1">
    <citation type="journal article" date="2019" name="Sci. Rep.">
        <title>Draft genome of Tanacetum cinerariifolium, the natural source of mosquito coil.</title>
        <authorList>
            <person name="Yamashiro T."/>
            <person name="Shiraishi A."/>
            <person name="Satake H."/>
            <person name="Nakayama K."/>
        </authorList>
    </citation>
    <scope>NUCLEOTIDE SEQUENCE</scope>
</reference>
<evidence type="ECO:0000313" key="1">
    <source>
        <dbReference type="EMBL" id="GEY83111.1"/>
    </source>
</evidence>
<gene>
    <name evidence="1" type="ORF">Tci_455085</name>
</gene>